<sequence length="89" mass="9862">MTPHLSTVDRKVHIISAQAVGKIHALEVHLHQRPRSVLEHITGIVSRCCLPLTIKGRDHEEIPPRSFPVGCRCTGCVQQELRASCFVGC</sequence>
<accession>A0AAX0U026</accession>
<protein>
    <submittedName>
        <fullName evidence="1">Uncharacterized protein</fullName>
    </submittedName>
</protein>
<dbReference type="GeneID" id="87457471"/>
<dbReference type="EMBL" id="PHRB01000059">
    <property type="protein sequence ID" value="PJO61875.1"/>
    <property type="molecule type" value="Genomic_DNA"/>
</dbReference>
<organism evidence="1 2">
    <name type="scientific">Burkholderia pseudomallei</name>
    <name type="common">Pseudomonas pseudomallei</name>
    <dbReference type="NCBI Taxonomy" id="28450"/>
    <lineage>
        <taxon>Bacteria</taxon>
        <taxon>Pseudomonadati</taxon>
        <taxon>Pseudomonadota</taxon>
        <taxon>Betaproteobacteria</taxon>
        <taxon>Burkholderiales</taxon>
        <taxon>Burkholderiaceae</taxon>
        <taxon>Burkholderia</taxon>
        <taxon>pseudomallei group</taxon>
    </lineage>
</organism>
<dbReference type="Proteomes" id="UP000231878">
    <property type="component" value="Unassembled WGS sequence"/>
</dbReference>
<reference evidence="1 2" key="1">
    <citation type="submission" date="2017-11" db="EMBL/GenBank/DDBJ databases">
        <title>Molecular characterization of Burkholderia pseudomallei and closely related isolates from Vietnam.</title>
        <authorList>
            <person name="Ustinov D.V."/>
            <person name="Antonov A.S."/>
            <person name="Avdusheva E.F."/>
            <person name="Shpak I.M."/>
            <person name="Zakharova I.B."/>
            <person name="Thi L.A."/>
            <person name="Teteryatnikova N."/>
            <person name="Lopasteyskaya Y.A."/>
            <person name="Kuzyutina J.A."/>
            <person name="Ngo T.N."/>
            <person name="Victorov D.V."/>
        </authorList>
    </citation>
    <scope>NUCLEOTIDE SEQUENCE [LARGE SCALE GENOMIC DNA]</scope>
    <source>
        <strain evidence="1 2">V1512</strain>
    </source>
</reference>
<dbReference type="RefSeq" id="WP_009904701.1">
    <property type="nucleotide sequence ID" value="NZ_AP028071.1"/>
</dbReference>
<dbReference type="AlphaFoldDB" id="A0AAX0U026"/>
<comment type="caution">
    <text evidence="1">The sequence shown here is derived from an EMBL/GenBank/DDBJ whole genome shotgun (WGS) entry which is preliminary data.</text>
</comment>
<proteinExistence type="predicted"/>
<name>A0AAX0U026_BURPE</name>
<evidence type="ECO:0000313" key="2">
    <source>
        <dbReference type="Proteomes" id="UP000231878"/>
    </source>
</evidence>
<gene>
    <name evidence="1" type="ORF">CWD88_34060</name>
</gene>
<evidence type="ECO:0000313" key="1">
    <source>
        <dbReference type="EMBL" id="PJO61875.1"/>
    </source>
</evidence>